<protein>
    <recommendedName>
        <fullName evidence="1">Thioredoxin domain-containing protein</fullName>
    </recommendedName>
</protein>
<dbReference type="PROSITE" id="PS51352">
    <property type="entry name" value="THIOREDOXIN_2"/>
    <property type="match status" value="1"/>
</dbReference>
<gene>
    <name evidence="2" type="ORF">LLUT_LOCUS19351</name>
</gene>
<dbReference type="PANTHER" id="PTHR10438:SF463">
    <property type="entry name" value="THIOREDOXIN"/>
    <property type="match status" value="1"/>
</dbReference>
<dbReference type="InterPro" id="IPR013766">
    <property type="entry name" value="Thioredoxin_domain"/>
</dbReference>
<name>A0AAV1X9K3_LUPLU</name>
<feature type="domain" description="Thioredoxin" evidence="1">
    <location>
        <begin position="1"/>
        <end position="124"/>
    </location>
</feature>
<evidence type="ECO:0000313" key="3">
    <source>
        <dbReference type="Proteomes" id="UP001497480"/>
    </source>
</evidence>
<dbReference type="InterPro" id="IPR036249">
    <property type="entry name" value="Thioredoxin-like_sf"/>
</dbReference>
<comment type="caution">
    <text evidence="2">The sequence shown here is derived from an EMBL/GenBank/DDBJ whole genome shotgun (WGS) entry which is preliminary data.</text>
</comment>
<dbReference type="CDD" id="cd02947">
    <property type="entry name" value="TRX_family"/>
    <property type="match status" value="1"/>
</dbReference>
<accession>A0AAV1X9K3</accession>
<dbReference type="SUPFAM" id="SSF52833">
    <property type="entry name" value="Thioredoxin-like"/>
    <property type="match status" value="1"/>
</dbReference>
<sequence length="124" mass="14196">MGSNLFNIDASLESSSNIITFDSTAKWNAHFKALEETHNLMVVYFTAKWCRPCKLMDPTIQDFAAKYTNVEFIKIDVDKLMPVSRAFEVQALPSFILIKRGKVVDKVVGVKKEELQRMIEKHAK</sequence>
<evidence type="ECO:0000259" key="1">
    <source>
        <dbReference type="PROSITE" id="PS51352"/>
    </source>
</evidence>
<evidence type="ECO:0000313" key="2">
    <source>
        <dbReference type="EMBL" id="CAL0318291.1"/>
    </source>
</evidence>
<dbReference type="Pfam" id="PF00085">
    <property type="entry name" value="Thioredoxin"/>
    <property type="match status" value="1"/>
</dbReference>
<proteinExistence type="predicted"/>
<dbReference type="Proteomes" id="UP001497480">
    <property type="component" value="Unassembled WGS sequence"/>
</dbReference>
<dbReference type="Gene3D" id="3.40.30.10">
    <property type="entry name" value="Glutaredoxin"/>
    <property type="match status" value="1"/>
</dbReference>
<dbReference type="AlphaFoldDB" id="A0AAV1X9K3"/>
<dbReference type="EMBL" id="CAXHTB010000013">
    <property type="protein sequence ID" value="CAL0318291.1"/>
    <property type="molecule type" value="Genomic_DNA"/>
</dbReference>
<reference evidence="2 3" key="1">
    <citation type="submission" date="2024-03" db="EMBL/GenBank/DDBJ databases">
        <authorList>
            <person name="Martinez-Hernandez J."/>
        </authorList>
    </citation>
    <scope>NUCLEOTIDE SEQUENCE [LARGE SCALE GENOMIC DNA]</scope>
</reference>
<organism evidence="2 3">
    <name type="scientific">Lupinus luteus</name>
    <name type="common">European yellow lupine</name>
    <dbReference type="NCBI Taxonomy" id="3873"/>
    <lineage>
        <taxon>Eukaryota</taxon>
        <taxon>Viridiplantae</taxon>
        <taxon>Streptophyta</taxon>
        <taxon>Embryophyta</taxon>
        <taxon>Tracheophyta</taxon>
        <taxon>Spermatophyta</taxon>
        <taxon>Magnoliopsida</taxon>
        <taxon>eudicotyledons</taxon>
        <taxon>Gunneridae</taxon>
        <taxon>Pentapetalae</taxon>
        <taxon>rosids</taxon>
        <taxon>fabids</taxon>
        <taxon>Fabales</taxon>
        <taxon>Fabaceae</taxon>
        <taxon>Papilionoideae</taxon>
        <taxon>50 kb inversion clade</taxon>
        <taxon>genistoids sensu lato</taxon>
        <taxon>core genistoids</taxon>
        <taxon>Genisteae</taxon>
        <taxon>Lupinus</taxon>
    </lineage>
</organism>
<dbReference type="InterPro" id="IPR050620">
    <property type="entry name" value="Thioredoxin_H-type-like"/>
</dbReference>
<dbReference type="PANTHER" id="PTHR10438">
    <property type="entry name" value="THIOREDOXIN"/>
    <property type="match status" value="1"/>
</dbReference>
<keyword evidence="3" id="KW-1185">Reference proteome</keyword>